<dbReference type="EMBL" id="KV426840">
    <property type="protein sequence ID" value="KZV78563.1"/>
    <property type="molecule type" value="Genomic_DNA"/>
</dbReference>
<protein>
    <submittedName>
        <fullName evidence="2">Uncharacterized protein</fullName>
    </submittedName>
</protein>
<dbReference type="Proteomes" id="UP000077266">
    <property type="component" value="Unassembled WGS sequence"/>
</dbReference>
<dbReference type="AlphaFoldDB" id="A0A166MYS7"/>
<organism evidence="2 3">
    <name type="scientific">Exidia glandulosa HHB12029</name>
    <dbReference type="NCBI Taxonomy" id="1314781"/>
    <lineage>
        <taxon>Eukaryota</taxon>
        <taxon>Fungi</taxon>
        <taxon>Dikarya</taxon>
        <taxon>Basidiomycota</taxon>
        <taxon>Agaricomycotina</taxon>
        <taxon>Agaricomycetes</taxon>
        <taxon>Auriculariales</taxon>
        <taxon>Exidiaceae</taxon>
        <taxon>Exidia</taxon>
    </lineage>
</organism>
<feature type="region of interest" description="Disordered" evidence="1">
    <location>
        <begin position="1"/>
        <end position="25"/>
    </location>
</feature>
<reference evidence="2 3" key="1">
    <citation type="journal article" date="2016" name="Mol. Biol. Evol.">
        <title>Comparative Genomics of Early-Diverging Mushroom-Forming Fungi Provides Insights into the Origins of Lignocellulose Decay Capabilities.</title>
        <authorList>
            <person name="Nagy L.G."/>
            <person name="Riley R."/>
            <person name="Tritt A."/>
            <person name="Adam C."/>
            <person name="Daum C."/>
            <person name="Floudas D."/>
            <person name="Sun H."/>
            <person name="Yadav J.S."/>
            <person name="Pangilinan J."/>
            <person name="Larsson K.H."/>
            <person name="Matsuura K."/>
            <person name="Barry K."/>
            <person name="Labutti K."/>
            <person name="Kuo R."/>
            <person name="Ohm R.A."/>
            <person name="Bhattacharya S.S."/>
            <person name="Shirouzu T."/>
            <person name="Yoshinaga Y."/>
            <person name="Martin F.M."/>
            <person name="Grigoriev I.V."/>
            <person name="Hibbett D.S."/>
        </authorList>
    </citation>
    <scope>NUCLEOTIDE SEQUENCE [LARGE SCALE GENOMIC DNA]</scope>
    <source>
        <strain evidence="2 3">HHB12029</strain>
    </source>
</reference>
<feature type="region of interest" description="Disordered" evidence="1">
    <location>
        <begin position="441"/>
        <end position="462"/>
    </location>
</feature>
<sequence>MSQGNPDDAWPGPRRVLKDGKLPDPTDEDIEKFIAELERDDYDLAVDIATVLILRLKDLEFTADENSEVAKIFVDVLLNADVIPLAELISTALPTKYGEGLQEADTSRESNESVKGFSIQTVRMKEEEAKFKASWDYFEEMCKYICGTYPREFLHVANQYTEGDVNDEISEGQCGPVTAAMNNLMANYCSRQSPNAKPMWEVNEWQATYHSQWQVQTTGTDLGTELDAVLFEGLCEVTLKDGPGIKISRLLEAGLMFKLSGLHQPMSKTTVGNTDGTADISTCHRQCDHLTVVKFGDQDGFNVSVHEEKGPKGISAAQWKKLERPPPPPTRKDKLSDPEMFGMQIMDIENANTRAQVQQAVQYRRAFNTNNYQLSDGFTNLAMVWRDNEHNRFGINGELAKQAVYWQPEKRIGTGDNETIDYEHGTAREANLYFLVTKVKEKGGMGPPPPLRQPSLTPSPGP</sequence>
<gene>
    <name evidence="2" type="ORF">EXIGLDRAFT_709088</name>
</gene>
<accession>A0A166MYS7</accession>
<keyword evidence="3" id="KW-1185">Reference proteome</keyword>
<feature type="compositionally biased region" description="Pro residues" evidence="1">
    <location>
        <begin position="446"/>
        <end position="462"/>
    </location>
</feature>
<evidence type="ECO:0000313" key="3">
    <source>
        <dbReference type="Proteomes" id="UP000077266"/>
    </source>
</evidence>
<proteinExistence type="predicted"/>
<dbReference type="InParanoid" id="A0A166MYS7"/>
<name>A0A166MYS7_EXIGL</name>
<evidence type="ECO:0000313" key="2">
    <source>
        <dbReference type="EMBL" id="KZV78563.1"/>
    </source>
</evidence>
<evidence type="ECO:0000256" key="1">
    <source>
        <dbReference type="SAM" id="MobiDB-lite"/>
    </source>
</evidence>